<protein>
    <submittedName>
        <fullName evidence="1">Uncharacterized protein</fullName>
    </submittedName>
</protein>
<organism evidence="1">
    <name type="scientific">marine sediment metagenome</name>
    <dbReference type="NCBI Taxonomy" id="412755"/>
    <lineage>
        <taxon>unclassified sequences</taxon>
        <taxon>metagenomes</taxon>
        <taxon>ecological metagenomes</taxon>
    </lineage>
</organism>
<sequence>MNKLEILRNVEQMKLLEFAQFLKNKEGQKYVFLFYQREYIPQIEPKILNDYMSQHMKNPFVMQTLSRISSLSGRTISIDVDHVKRAYADSSTSIHFLFITKPPPILPGIYFEEHSEDIFLPFTEMANATGGYVGSSSNPASLFQKALEASENYYLLYYSPKKYEYDGKFKEIKIHVKNKNYKVTHRAGYFAD</sequence>
<proteinExistence type="predicted"/>
<comment type="caution">
    <text evidence="1">The sequence shown here is derived from an EMBL/GenBank/DDBJ whole genome shotgun (WGS) entry which is preliminary data.</text>
</comment>
<reference evidence="1" key="1">
    <citation type="journal article" date="2014" name="Front. Microbiol.">
        <title>High frequency of phylogenetically diverse reductive dehalogenase-homologous genes in deep subseafloor sedimentary metagenomes.</title>
        <authorList>
            <person name="Kawai M."/>
            <person name="Futagami T."/>
            <person name="Toyoda A."/>
            <person name="Takaki Y."/>
            <person name="Nishi S."/>
            <person name="Hori S."/>
            <person name="Arai W."/>
            <person name="Tsubouchi T."/>
            <person name="Morono Y."/>
            <person name="Uchiyama I."/>
            <person name="Ito T."/>
            <person name="Fujiyama A."/>
            <person name="Inagaki F."/>
            <person name="Takami H."/>
        </authorList>
    </citation>
    <scope>NUCLEOTIDE SEQUENCE</scope>
    <source>
        <strain evidence="1">Expedition CK06-06</strain>
    </source>
</reference>
<name>X1LPE3_9ZZZZ</name>
<dbReference type="EMBL" id="BARV01022544">
    <property type="protein sequence ID" value="GAI21232.1"/>
    <property type="molecule type" value="Genomic_DNA"/>
</dbReference>
<accession>X1LPE3</accession>
<gene>
    <name evidence="1" type="ORF">S06H3_37148</name>
</gene>
<dbReference type="AlphaFoldDB" id="X1LPE3"/>
<evidence type="ECO:0000313" key="1">
    <source>
        <dbReference type="EMBL" id="GAI21232.1"/>
    </source>
</evidence>